<proteinExistence type="predicted"/>
<keyword evidence="2" id="KW-1185">Reference proteome</keyword>
<dbReference type="EMBL" id="JANBPY010000931">
    <property type="protein sequence ID" value="KAJ1962672.1"/>
    <property type="molecule type" value="Genomic_DNA"/>
</dbReference>
<name>A0A9W8APC4_9FUNG</name>
<evidence type="ECO:0000313" key="1">
    <source>
        <dbReference type="EMBL" id="KAJ1962672.1"/>
    </source>
</evidence>
<protein>
    <submittedName>
        <fullName evidence="1">Uncharacterized protein</fullName>
    </submittedName>
</protein>
<evidence type="ECO:0000313" key="2">
    <source>
        <dbReference type="Proteomes" id="UP001150925"/>
    </source>
</evidence>
<reference evidence="1" key="1">
    <citation type="submission" date="2022-07" db="EMBL/GenBank/DDBJ databases">
        <title>Phylogenomic reconstructions and comparative analyses of Kickxellomycotina fungi.</title>
        <authorList>
            <person name="Reynolds N.K."/>
            <person name="Stajich J.E."/>
            <person name="Barry K."/>
            <person name="Grigoriev I.V."/>
            <person name="Crous P."/>
            <person name="Smith M.E."/>
        </authorList>
    </citation>
    <scope>NUCLEOTIDE SEQUENCE</scope>
    <source>
        <strain evidence="1">RSA 1196</strain>
    </source>
</reference>
<gene>
    <name evidence="1" type="ORF">IWQ62_003456</name>
</gene>
<dbReference type="OrthoDB" id="10315599at2759"/>
<organism evidence="1 2">
    <name type="scientific">Dispira parvispora</name>
    <dbReference type="NCBI Taxonomy" id="1520584"/>
    <lineage>
        <taxon>Eukaryota</taxon>
        <taxon>Fungi</taxon>
        <taxon>Fungi incertae sedis</taxon>
        <taxon>Zoopagomycota</taxon>
        <taxon>Kickxellomycotina</taxon>
        <taxon>Dimargaritomycetes</taxon>
        <taxon>Dimargaritales</taxon>
        <taxon>Dimargaritaceae</taxon>
        <taxon>Dispira</taxon>
    </lineage>
</organism>
<dbReference type="AlphaFoldDB" id="A0A9W8APC4"/>
<dbReference type="Proteomes" id="UP001150925">
    <property type="component" value="Unassembled WGS sequence"/>
</dbReference>
<comment type="caution">
    <text evidence="1">The sequence shown here is derived from an EMBL/GenBank/DDBJ whole genome shotgun (WGS) entry which is preliminary data.</text>
</comment>
<sequence>MASLVLNVAELLVVTNLLPPRHSDLLQELPSPRLLETTSLCDASKPWFLGYGTTLGLYTEGPTVTPLEPLPWLIVGLPALEPPPVHRCCLGETESNEPKFYDIFTFPLTTEESTRWNSQVFWNVPKSATGDLLVLDSLSDDNPHTGGNRFSFTTSRLRTGDVMVEHLFGRPSCEVVLARLAHLWQNRMQCHATRWDSNPVVLWKDVSDREAFVCWLSTHATLCSGKCRWWLPGN</sequence>
<accession>A0A9W8APC4</accession>